<evidence type="ECO:0000256" key="2">
    <source>
        <dbReference type="ARBA" id="ARBA00022705"/>
    </source>
</evidence>
<evidence type="ECO:0000259" key="9">
    <source>
        <dbReference type="SMART" id="SM00532"/>
    </source>
</evidence>
<evidence type="ECO:0000256" key="1">
    <source>
        <dbReference type="ARBA" id="ARBA00022598"/>
    </source>
</evidence>
<evidence type="ECO:0000256" key="4">
    <source>
        <dbReference type="ARBA" id="ARBA00023027"/>
    </source>
</evidence>
<organism evidence="10 11">
    <name type="scientific">Halopseudomonas formosensis</name>
    <dbReference type="NCBI Taxonomy" id="1002526"/>
    <lineage>
        <taxon>Bacteria</taxon>
        <taxon>Pseudomonadati</taxon>
        <taxon>Pseudomonadota</taxon>
        <taxon>Gammaproteobacteria</taxon>
        <taxon>Pseudomonadales</taxon>
        <taxon>Pseudomonadaceae</taxon>
        <taxon>Halopseudomonas</taxon>
    </lineage>
</organism>
<dbReference type="GO" id="GO:0003911">
    <property type="term" value="F:DNA ligase (NAD+) activity"/>
    <property type="evidence" value="ECO:0007669"/>
    <property type="project" value="UniProtKB-UniRule"/>
</dbReference>
<keyword evidence="5 7" id="KW-0234">DNA repair</keyword>
<comment type="function">
    <text evidence="7">Catalyzes the formation of phosphodiester linkages between 5'-phosphoryl and 3'-hydroxyl groups in double-stranded DNA using NAD as a coenzyme and as the energy source for the reaction.</text>
</comment>
<sequence length="544" mass="60942">MRPWILITLCLTTGMARASCPETETGTHTEMTRLADQIRQWDQAYHERGESLVSDDIYDQARLRLQRWQRCHSAAVSEYRPTGGTQPHPVAQTGLNKIHTTDQARQWIQARRQQQLWIQPKVDGVAITLHYRDGRLQRAISRGDGVSGQDWTAHARRIPAVPQRWPSAQQVVLQGELYWRLEQHVQARDGGAGARARIAGLMNRQQIDDRDLPGIGLFVWDWPDGPAPMQERLAQMSAAGLDTATYTLAFDSLASAEAQRQRWYTQPLPFATDGVVLRQSSRPAANQWRAAPPHWAIAWKHPARSALTRVEAVSFSIGRSGRITPVLELEPIQLDDRRISRASLGSLRRWRDLDVLPGDLVSIRLSSQAIPQLQQVISRSDSRTPPTTPDPARYHPLSCWTLSEGCREQFLARLSWLSDARGLDLPGVGPGSWACLIDAGALDGLLDWLEAKRLPSHCGSRLAEQLRPAHQRSFSRWLQALGMPAIGGAGLPPDWDKLASRSVDQWQEQPGIGPTRARQLVAFFGHPEVNRLRRQLADAGVEGF</sequence>
<evidence type="ECO:0000256" key="7">
    <source>
        <dbReference type="HAMAP-Rule" id="MF_01587"/>
    </source>
</evidence>
<feature type="chain" id="PRO_5017338606" description="DNA ligase B" evidence="8">
    <location>
        <begin position="19"/>
        <end position="544"/>
    </location>
</feature>
<keyword evidence="2 7" id="KW-0235">DNA replication</keyword>
<keyword evidence="4 7" id="KW-0520">NAD</keyword>
<proteinExistence type="inferred from homology"/>
<gene>
    <name evidence="7" type="primary">ligB</name>
    <name evidence="10" type="ORF">SAMN05216578_1181</name>
</gene>
<dbReference type="OrthoDB" id="9759736at2"/>
<dbReference type="PANTHER" id="PTHR47810:SF1">
    <property type="entry name" value="DNA LIGASE B"/>
    <property type="match status" value="1"/>
</dbReference>
<dbReference type="EMBL" id="FOYD01000018">
    <property type="protein sequence ID" value="SFQ89556.1"/>
    <property type="molecule type" value="Genomic_DNA"/>
</dbReference>
<accession>A0A1I6C8M5</accession>
<dbReference type="InterPro" id="IPR033136">
    <property type="entry name" value="DNA_ligase_CS"/>
</dbReference>
<feature type="active site" description="N6-AMP-lysine intermediate" evidence="7">
    <location>
        <position position="121"/>
    </location>
</feature>
<keyword evidence="8" id="KW-0732">Signal</keyword>
<reference evidence="10 11" key="1">
    <citation type="submission" date="2016-10" db="EMBL/GenBank/DDBJ databases">
        <authorList>
            <person name="de Groot N.N."/>
        </authorList>
    </citation>
    <scope>NUCLEOTIDE SEQUENCE [LARGE SCALE GENOMIC DNA]</scope>
    <source>
        <strain evidence="10 11">JCM 18415</strain>
    </source>
</reference>
<comment type="similarity">
    <text evidence="7">Belongs to the NAD-dependent DNA ligase family. LigB subfamily.</text>
</comment>
<keyword evidence="1 7" id="KW-0436">Ligase</keyword>
<dbReference type="Pfam" id="PF03120">
    <property type="entry name" value="OB_DNA_ligase"/>
    <property type="match status" value="1"/>
</dbReference>
<protein>
    <recommendedName>
        <fullName evidence="7">DNA ligase B</fullName>
        <ecNumber evidence="7">6.5.1.2</ecNumber>
    </recommendedName>
    <alternativeName>
        <fullName evidence="7">Polydeoxyribonucleotide synthase [NAD(+)] B</fullName>
    </alternativeName>
</protein>
<dbReference type="Gene3D" id="1.10.287.610">
    <property type="entry name" value="Helix hairpin bin"/>
    <property type="match status" value="1"/>
</dbReference>
<dbReference type="AlphaFoldDB" id="A0A1I6C8M5"/>
<dbReference type="PANTHER" id="PTHR47810">
    <property type="entry name" value="DNA LIGASE"/>
    <property type="match status" value="1"/>
</dbReference>
<name>A0A1I6C8M5_9GAMM</name>
<keyword evidence="3 7" id="KW-0227">DNA damage</keyword>
<dbReference type="SUPFAM" id="SSF56091">
    <property type="entry name" value="DNA ligase/mRNA capping enzyme, catalytic domain"/>
    <property type="match status" value="1"/>
</dbReference>
<dbReference type="InterPro" id="IPR010994">
    <property type="entry name" value="RuvA_2-like"/>
</dbReference>
<dbReference type="InterPro" id="IPR012340">
    <property type="entry name" value="NA-bd_OB-fold"/>
</dbReference>
<dbReference type="Pfam" id="PF01653">
    <property type="entry name" value="DNA_ligase_aden"/>
    <property type="match status" value="1"/>
</dbReference>
<dbReference type="SUPFAM" id="SSF47781">
    <property type="entry name" value="RuvA domain 2-like"/>
    <property type="match status" value="1"/>
</dbReference>
<feature type="domain" description="NAD-dependent DNA ligase N-terminal" evidence="9">
    <location>
        <begin position="26"/>
        <end position="422"/>
    </location>
</feature>
<evidence type="ECO:0000313" key="10">
    <source>
        <dbReference type="EMBL" id="SFQ89556.1"/>
    </source>
</evidence>
<evidence type="ECO:0000256" key="8">
    <source>
        <dbReference type="SAM" id="SignalP"/>
    </source>
</evidence>
<dbReference type="InterPro" id="IPR004150">
    <property type="entry name" value="NAD_DNA_ligase_OB"/>
</dbReference>
<dbReference type="InterPro" id="IPR050326">
    <property type="entry name" value="NAD_dep_DNA_ligaseB"/>
</dbReference>
<dbReference type="EC" id="6.5.1.2" evidence="7"/>
<evidence type="ECO:0000313" key="11">
    <source>
        <dbReference type="Proteomes" id="UP000242815"/>
    </source>
</evidence>
<evidence type="ECO:0000256" key="3">
    <source>
        <dbReference type="ARBA" id="ARBA00022763"/>
    </source>
</evidence>
<dbReference type="Gene3D" id="2.40.50.140">
    <property type="entry name" value="Nucleic acid-binding proteins"/>
    <property type="match status" value="1"/>
</dbReference>
<dbReference type="InterPro" id="IPR020923">
    <property type="entry name" value="DNA_ligase_B"/>
</dbReference>
<dbReference type="InterPro" id="IPR013839">
    <property type="entry name" value="DNAligase_adenylation"/>
</dbReference>
<dbReference type="SMART" id="SM00532">
    <property type="entry name" value="LIGANc"/>
    <property type="match status" value="1"/>
</dbReference>
<comment type="catalytic activity">
    <reaction evidence="6 7">
        <text>NAD(+) + (deoxyribonucleotide)n-3'-hydroxyl + 5'-phospho-(deoxyribonucleotide)m = (deoxyribonucleotide)n+m + AMP + beta-nicotinamide D-nucleotide.</text>
        <dbReference type="EC" id="6.5.1.2"/>
    </reaction>
</comment>
<evidence type="ECO:0000256" key="6">
    <source>
        <dbReference type="ARBA" id="ARBA00034005"/>
    </source>
</evidence>
<dbReference type="SUPFAM" id="SSF50249">
    <property type="entry name" value="Nucleic acid-binding proteins"/>
    <property type="match status" value="1"/>
</dbReference>
<feature type="signal peptide" evidence="8">
    <location>
        <begin position="1"/>
        <end position="18"/>
    </location>
</feature>
<dbReference type="GO" id="GO:0006260">
    <property type="term" value="P:DNA replication"/>
    <property type="evidence" value="ECO:0007669"/>
    <property type="project" value="UniProtKB-KW"/>
</dbReference>
<dbReference type="PROSITE" id="PS01056">
    <property type="entry name" value="DNA_LIGASE_N2"/>
    <property type="match status" value="1"/>
</dbReference>
<dbReference type="HAMAP" id="MF_01587">
    <property type="entry name" value="DNA_ligase_B"/>
    <property type="match status" value="1"/>
</dbReference>
<dbReference type="Gene3D" id="3.30.470.30">
    <property type="entry name" value="DNA ligase/mRNA capping enzyme"/>
    <property type="match status" value="1"/>
</dbReference>
<evidence type="ECO:0000256" key="5">
    <source>
        <dbReference type="ARBA" id="ARBA00023204"/>
    </source>
</evidence>
<dbReference type="RefSeq" id="WP_090541173.1">
    <property type="nucleotide sequence ID" value="NZ_FOYD01000018.1"/>
</dbReference>
<dbReference type="Proteomes" id="UP000242815">
    <property type="component" value="Unassembled WGS sequence"/>
</dbReference>
<dbReference type="InterPro" id="IPR013840">
    <property type="entry name" value="DNAligase_N"/>
</dbReference>
<dbReference type="STRING" id="1002526.SAMN05216578_1181"/>
<dbReference type="GO" id="GO:0006281">
    <property type="term" value="P:DNA repair"/>
    <property type="evidence" value="ECO:0007669"/>
    <property type="project" value="UniProtKB-KW"/>
</dbReference>
<dbReference type="NCBIfam" id="NF005987">
    <property type="entry name" value="PRK08097.1"/>
    <property type="match status" value="1"/>
</dbReference>
<dbReference type="Gene3D" id="1.10.150.20">
    <property type="entry name" value="5' to 3' exonuclease, C-terminal subdomain"/>
    <property type="match status" value="1"/>
</dbReference>